<dbReference type="Gramene" id="AET3Gv20871000.3">
    <property type="protein sequence ID" value="AET3Gv20871000.3"/>
    <property type="gene ID" value="AET3Gv20871000"/>
</dbReference>
<dbReference type="EnsemblPlants" id="AET3Gv20871000.5">
    <property type="protein sequence ID" value="AET3Gv20871000.5"/>
    <property type="gene ID" value="AET3Gv20871000"/>
</dbReference>
<dbReference type="Gramene" id="AET3Gv20871000.1">
    <property type="protein sequence ID" value="AET3Gv20871000.1"/>
    <property type="gene ID" value="AET3Gv20871000"/>
</dbReference>
<reference evidence="3" key="2">
    <citation type="journal article" date="2017" name="Nat. Plants">
        <title>The Aegilops tauschii genome reveals multiple impacts of transposons.</title>
        <authorList>
            <person name="Zhao G."/>
            <person name="Zou C."/>
            <person name="Li K."/>
            <person name="Wang K."/>
            <person name="Li T."/>
            <person name="Gao L."/>
            <person name="Zhang X."/>
            <person name="Wang H."/>
            <person name="Yang Z."/>
            <person name="Liu X."/>
            <person name="Jiang W."/>
            <person name="Mao L."/>
            <person name="Kong X."/>
            <person name="Jiao Y."/>
            <person name="Jia J."/>
        </authorList>
    </citation>
    <scope>NUCLEOTIDE SEQUENCE [LARGE SCALE GENOMIC DNA]</scope>
    <source>
        <strain evidence="3">cv. AL8/78</strain>
    </source>
</reference>
<dbReference type="Proteomes" id="UP000015105">
    <property type="component" value="Chromosome 3D"/>
</dbReference>
<dbReference type="EnsemblPlants" id="AET3Gv20871000.4">
    <property type="protein sequence ID" value="AET3Gv20871000.4"/>
    <property type="gene ID" value="AET3Gv20871000"/>
</dbReference>
<protein>
    <submittedName>
        <fullName evidence="2">Uncharacterized protein</fullName>
    </submittedName>
</protein>
<name>A0A453G3A2_AEGTS</name>
<reference evidence="2" key="4">
    <citation type="submission" date="2019-03" db="UniProtKB">
        <authorList>
            <consortium name="EnsemblPlants"/>
        </authorList>
    </citation>
    <scope>IDENTIFICATION</scope>
</reference>
<evidence type="ECO:0000313" key="3">
    <source>
        <dbReference type="Proteomes" id="UP000015105"/>
    </source>
</evidence>
<proteinExistence type="predicted"/>
<evidence type="ECO:0000313" key="2">
    <source>
        <dbReference type="EnsemblPlants" id="AET3Gv20871000.3"/>
    </source>
</evidence>
<dbReference type="EnsemblPlants" id="AET3Gv20871000.3">
    <property type="protein sequence ID" value="AET3Gv20871000.3"/>
    <property type="gene ID" value="AET3Gv20871000"/>
</dbReference>
<reference evidence="2" key="3">
    <citation type="journal article" date="2017" name="Nature">
        <title>Genome sequence of the progenitor of the wheat D genome Aegilops tauschii.</title>
        <authorList>
            <person name="Luo M.C."/>
            <person name="Gu Y.Q."/>
            <person name="Puiu D."/>
            <person name="Wang H."/>
            <person name="Twardziok S.O."/>
            <person name="Deal K.R."/>
            <person name="Huo N."/>
            <person name="Zhu T."/>
            <person name="Wang L."/>
            <person name="Wang Y."/>
            <person name="McGuire P.E."/>
            <person name="Liu S."/>
            <person name="Long H."/>
            <person name="Ramasamy R.K."/>
            <person name="Rodriguez J.C."/>
            <person name="Van S.L."/>
            <person name="Yuan L."/>
            <person name="Wang Z."/>
            <person name="Xia Z."/>
            <person name="Xiao L."/>
            <person name="Anderson O.D."/>
            <person name="Ouyang S."/>
            <person name="Liang Y."/>
            <person name="Zimin A.V."/>
            <person name="Pertea G."/>
            <person name="Qi P."/>
            <person name="Bennetzen J.L."/>
            <person name="Dai X."/>
            <person name="Dawson M.W."/>
            <person name="Muller H.G."/>
            <person name="Kugler K."/>
            <person name="Rivarola-Duarte L."/>
            <person name="Spannagl M."/>
            <person name="Mayer K.F.X."/>
            <person name="Lu F.H."/>
            <person name="Bevan M.W."/>
            <person name="Leroy P."/>
            <person name="Li P."/>
            <person name="You F.M."/>
            <person name="Sun Q."/>
            <person name="Liu Z."/>
            <person name="Lyons E."/>
            <person name="Wicker T."/>
            <person name="Salzberg S.L."/>
            <person name="Devos K.M."/>
            <person name="Dvorak J."/>
        </authorList>
    </citation>
    <scope>NUCLEOTIDE SEQUENCE [LARGE SCALE GENOMIC DNA]</scope>
    <source>
        <strain evidence="2">cv. AL8/78</strain>
    </source>
</reference>
<dbReference type="Gramene" id="AET3Gv20871000.4">
    <property type="protein sequence ID" value="AET3Gv20871000.4"/>
    <property type="gene ID" value="AET3Gv20871000"/>
</dbReference>
<accession>A0A453G3A2</accession>
<reference evidence="2" key="5">
    <citation type="journal article" date="2021" name="G3 (Bethesda)">
        <title>Aegilops tauschii genome assembly Aet v5.0 features greater sequence contiguity and improved annotation.</title>
        <authorList>
            <person name="Wang L."/>
            <person name="Zhu T."/>
            <person name="Rodriguez J.C."/>
            <person name="Deal K.R."/>
            <person name="Dubcovsky J."/>
            <person name="McGuire P.E."/>
            <person name="Lux T."/>
            <person name="Spannagl M."/>
            <person name="Mayer K.F.X."/>
            <person name="Baldrich P."/>
            <person name="Meyers B.C."/>
            <person name="Huo N."/>
            <person name="Gu Y.Q."/>
            <person name="Zhou H."/>
            <person name="Devos K.M."/>
            <person name="Bennetzen J.L."/>
            <person name="Unver T."/>
            <person name="Budak H."/>
            <person name="Gulick P.J."/>
            <person name="Galiba G."/>
            <person name="Kalapos B."/>
            <person name="Nelson D.R."/>
            <person name="Li P."/>
            <person name="You F.M."/>
            <person name="Luo M.C."/>
            <person name="Dvorak J."/>
        </authorList>
    </citation>
    <scope>NUCLEOTIDE SEQUENCE [LARGE SCALE GENOMIC DNA]</scope>
    <source>
        <strain evidence="2">cv. AL8/78</strain>
    </source>
</reference>
<keyword evidence="3" id="KW-1185">Reference proteome</keyword>
<dbReference type="EnsemblPlants" id="AET3Gv20871000.1">
    <property type="protein sequence ID" value="AET3Gv20871000.1"/>
    <property type="gene ID" value="AET3Gv20871000"/>
</dbReference>
<dbReference type="AlphaFoldDB" id="A0A453G3A2"/>
<feature type="region of interest" description="Disordered" evidence="1">
    <location>
        <begin position="91"/>
        <end position="132"/>
    </location>
</feature>
<reference evidence="3" key="1">
    <citation type="journal article" date="2014" name="Science">
        <title>Ancient hybridizations among the ancestral genomes of bread wheat.</title>
        <authorList>
            <consortium name="International Wheat Genome Sequencing Consortium,"/>
            <person name="Marcussen T."/>
            <person name="Sandve S.R."/>
            <person name="Heier L."/>
            <person name="Spannagl M."/>
            <person name="Pfeifer M."/>
            <person name="Jakobsen K.S."/>
            <person name="Wulff B.B."/>
            <person name="Steuernagel B."/>
            <person name="Mayer K.F."/>
            <person name="Olsen O.A."/>
        </authorList>
    </citation>
    <scope>NUCLEOTIDE SEQUENCE [LARGE SCALE GENOMIC DNA]</scope>
    <source>
        <strain evidence="3">cv. AL8/78</strain>
    </source>
</reference>
<dbReference type="Gramene" id="AET3Gv20871000.5">
    <property type="protein sequence ID" value="AET3Gv20871000.5"/>
    <property type="gene ID" value="AET3Gv20871000"/>
</dbReference>
<organism evidence="2 3">
    <name type="scientific">Aegilops tauschii subsp. strangulata</name>
    <name type="common">Goatgrass</name>
    <dbReference type="NCBI Taxonomy" id="200361"/>
    <lineage>
        <taxon>Eukaryota</taxon>
        <taxon>Viridiplantae</taxon>
        <taxon>Streptophyta</taxon>
        <taxon>Embryophyta</taxon>
        <taxon>Tracheophyta</taxon>
        <taxon>Spermatophyta</taxon>
        <taxon>Magnoliopsida</taxon>
        <taxon>Liliopsida</taxon>
        <taxon>Poales</taxon>
        <taxon>Poaceae</taxon>
        <taxon>BOP clade</taxon>
        <taxon>Pooideae</taxon>
        <taxon>Triticodae</taxon>
        <taxon>Triticeae</taxon>
        <taxon>Triticinae</taxon>
        <taxon>Aegilops</taxon>
    </lineage>
</organism>
<sequence>MRTVTDRLLHPNAGLSCQPSFSVAPHSQAGRRADEGRSRLQILHAQVQRSLLDGARGDARDATAFQRPARGVVQGLAGPDQPASRRYAILRGARPRARPGAPRSRPRHAPEAMLRARVSPASAPADPLPSPS</sequence>
<evidence type="ECO:0000256" key="1">
    <source>
        <dbReference type="SAM" id="MobiDB-lite"/>
    </source>
</evidence>